<evidence type="ECO:0000313" key="2">
    <source>
        <dbReference type="EMBL" id="MBB5206490.1"/>
    </source>
</evidence>
<dbReference type="EMBL" id="JACHHP010000001">
    <property type="protein sequence ID" value="MBB5206490.1"/>
    <property type="molecule type" value="Genomic_DNA"/>
</dbReference>
<dbReference type="SUPFAM" id="SSF51126">
    <property type="entry name" value="Pectin lyase-like"/>
    <property type="match status" value="1"/>
</dbReference>
<feature type="signal peptide" evidence="1">
    <location>
        <begin position="1"/>
        <end position="20"/>
    </location>
</feature>
<reference evidence="2 3" key="1">
    <citation type="submission" date="2020-08" db="EMBL/GenBank/DDBJ databases">
        <title>Genomic Encyclopedia of Type Strains, Phase IV (KMG-IV): sequencing the most valuable type-strain genomes for metagenomic binning, comparative biology and taxonomic classification.</title>
        <authorList>
            <person name="Goeker M."/>
        </authorList>
    </citation>
    <scope>NUCLEOTIDE SEQUENCE [LARGE SCALE GENOMIC DNA]</scope>
    <source>
        <strain evidence="2 3">DSM 24163</strain>
    </source>
</reference>
<dbReference type="Proteomes" id="UP000521199">
    <property type="component" value="Unassembled WGS sequence"/>
</dbReference>
<accession>A0A7W8D486</accession>
<dbReference type="AlphaFoldDB" id="A0A7W8D486"/>
<feature type="chain" id="PRO_5030691351" description="CSLREA domain-containing protein" evidence="1">
    <location>
        <begin position="21"/>
        <end position="475"/>
    </location>
</feature>
<dbReference type="InterPro" id="IPR059226">
    <property type="entry name" value="Choice_anch_Q_dom"/>
</dbReference>
<evidence type="ECO:0000256" key="1">
    <source>
        <dbReference type="SAM" id="SignalP"/>
    </source>
</evidence>
<name>A0A7W8D486_9GAMM</name>
<gene>
    <name evidence="2" type="ORF">HNQ52_000006</name>
</gene>
<proteinExistence type="predicted"/>
<organism evidence="2 3">
    <name type="scientific">Chiayiivirga flava</name>
    <dbReference type="NCBI Taxonomy" id="659595"/>
    <lineage>
        <taxon>Bacteria</taxon>
        <taxon>Pseudomonadati</taxon>
        <taxon>Pseudomonadota</taxon>
        <taxon>Gammaproteobacteria</taxon>
        <taxon>Lysobacterales</taxon>
        <taxon>Lysobacteraceae</taxon>
        <taxon>Chiayiivirga</taxon>
    </lineage>
</organism>
<keyword evidence="1" id="KW-0732">Signal</keyword>
<protein>
    <recommendedName>
        <fullName evidence="4">CSLREA domain-containing protein</fullName>
    </recommendedName>
</protein>
<evidence type="ECO:0008006" key="4">
    <source>
        <dbReference type="Google" id="ProtNLM"/>
    </source>
</evidence>
<evidence type="ECO:0000313" key="3">
    <source>
        <dbReference type="Proteomes" id="UP000521199"/>
    </source>
</evidence>
<dbReference type="NCBIfam" id="NF041518">
    <property type="entry name" value="choice_anch_Q"/>
    <property type="match status" value="1"/>
</dbReference>
<dbReference type="InterPro" id="IPR011050">
    <property type="entry name" value="Pectin_lyase_fold/virulence"/>
</dbReference>
<comment type="caution">
    <text evidence="2">The sequence shown here is derived from an EMBL/GenBank/DDBJ whole genome shotgun (WGS) entry which is preliminary data.</text>
</comment>
<sequence>MPHRLVFAIVLAVLSAPATAATFVVQSIDDSGPGTLRQAMLDANAAPLPPHRIEFGDGFPVGGLIELFSGLPPLEVAVEIDGAGRTPGLLPFDASSSFRFFRTGSSLTLRGMALSSGRGEGDAGGGCVLGQGLNEDSVLVLDTMTFTGCTAVAYGAGEWVRGGAVAWRANAPVFIVDSVFQGNGVAALGGGEASGGAVSVNGPLQIESSYFFSNLANGDTVFGGAVQRYAQDAPVRIVDSVFVGNRAVPEPGSPFSGSGGALSLDCETCSVQLERVFFGDNRSDNGGAAMVRGNSGIATTRVHNVGFVNNEASVNGGALLTVGADLAVRHVTFDANRAPSGSHVTAFNGNVAEWSNSVMGPVGDGSGPACASGSAATVAVGNVGAAGIGCDLILPGIVTVADLRILGVDDGAAMPVVVFERDSAAIDGADAARCLPEDARGNARPQDGNHDGVVACDAGAYEAPQAAIFGDGFED</sequence>
<keyword evidence="3" id="KW-1185">Reference proteome</keyword>
<dbReference type="RefSeq" id="WP_183958532.1">
    <property type="nucleotide sequence ID" value="NZ_JACHHP010000001.1"/>
</dbReference>